<keyword evidence="4" id="KW-0479">Metal-binding</keyword>
<dbReference type="OrthoDB" id="10253113at2759"/>
<dbReference type="AlphaFoldDB" id="A0A5N6Z585"/>
<comment type="function">
    <text evidence="6">Component of the cytosolic Fe/S protein assembly machinery. Required for maturation of extramitochondrial Fe/S proteins. May play a role in the transfer of pre-assembled Fe/S clusters to target apoproteins.</text>
</comment>
<evidence type="ECO:0000259" key="9">
    <source>
        <dbReference type="Pfam" id="PF02906"/>
    </source>
</evidence>
<feature type="compositionally biased region" description="Polar residues" evidence="8">
    <location>
        <begin position="445"/>
        <end position="460"/>
    </location>
</feature>
<dbReference type="Pfam" id="PF02906">
    <property type="entry name" value="Fe_hyd_lg_C"/>
    <property type="match status" value="1"/>
</dbReference>
<feature type="region of interest" description="Disordered" evidence="8">
    <location>
        <begin position="492"/>
        <end position="514"/>
    </location>
</feature>
<evidence type="ECO:0000256" key="8">
    <source>
        <dbReference type="SAM" id="MobiDB-lite"/>
    </source>
</evidence>
<feature type="region of interest" description="Disordered" evidence="8">
    <location>
        <begin position="436"/>
        <end position="460"/>
    </location>
</feature>
<evidence type="ECO:0000256" key="1">
    <source>
        <dbReference type="ARBA" id="ARBA00006596"/>
    </source>
</evidence>
<proteinExistence type="inferred from homology"/>
<dbReference type="SUPFAM" id="SSF53920">
    <property type="entry name" value="Fe-only hydrogenase"/>
    <property type="match status" value="1"/>
</dbReference>
<dbReference type="Gene3D" id="3.40.950.10">
    <property type="entry name" value="Fe-only Hydrogenase (Larger Subunit), Chain L, domain 3"/>
    <property type="match status" value="2"/>
</dbReference>
<dbReference type="InterPro" id="IPR050340">
    <property type="entry name" value="Cytosolic_Fe-S_CAF"/>
</dbReference>
<comment type="similarity">
    <text evidence="1">Belongs to the NARF family.</text>
</comment>
<evidence type="ECO:0000313" key="11">
    <source>
        <dbReference type="Proteomes" id="UP000327118"/>
    </source>
</evidence>
<dbReference type="InterPro" id="IPR009016">
    <property type="entry name" value="Fe_hydrogenase"/>
</dbReference>
<evidence type="ECO:0000256" key="4">
    <source>
        <dbReference type="ARBA" id="ARBA00022485"/>
    </source>
</evidence>
<accession>A0A5N6Z585</accession>
<organism evidence="10 11">
    <name type="scientific">Aspergillus coremiiformis</name>
    <dbReference type="NCBI Taxonomy" id="138285"/>
    <lineage>
        <taxon>Eukaryota</taxon>
        <taxon>Fungi</taxon>
        <taxon>Dikarya</taxon>
        <taxon>Ascomycota</taxon>
        <taxon>Pezizomycotina</taxon>
        <taxon>Eurotiomycetes</taxon>
        <taxon>Eurotiomycetidae</taxon>
        <taxon>Eurotiales</taxon>
        <taxon>Aspergillaceae</taxon>
        <taxon>Aspergillus</taxon>
        <taxon>Aspergillus subgen. Circumdati</taxon>
    </lineage>
</organism>
<dbReference type="Proteomes" id="UP000327118">
    <property type="component" value="Unassembled WGS sequence"/>
</dbReference>
<dbReference type="EMBL" id="ML739117">
    <property type="protein sequence ID" value="KAE8352832.1"/>
    <property type="molecule type" value="Genomic_DNA"/>
</dbReference>
<feature type="region of interest" description="Disordered" evidence="8">
    <location>
        <begin position="27"/>
        <end position="50"/>
    </location>
</feature>
<name>A0A5N6Z585_9EURO</name>
<feature type="domain" description="Iron hydrogenase large subunit C-terminal" evidence="9">
    <location>
        <begin position="119"/>
        <end position="483"/>
    </location>
</feature>
<evidence type="ECO:0000256" key="7">
    <source>
        <dbReference type="ARBA" id="ARBA00031269"/>
    </source>
</evidence>
<sequence>MSAILSTDDLNDFISPGVACIKPVETLPKSESADSQNPYEVTTEDKVQPETLPPAQISLTDCLACSGCVTSAEAVLISLQSHAEVLNTLDAYPEIPLAKTENRLCIDNTNAHDGETRIFVASVSPQVRASLAATYGISEKEATYMIDQFLSGPHGLRAGGTHGSGFTWVVDTNVMREAVLVLTADEVDETSKELSARGTSKDPLPKRPVLSSACPGWICYAEKTHPFILPHLSRLKSPQALTGTFLKTVLSKALGVSPSRIWHLAIMPCFDKKLEASREELTDVSWSSLDSGVASAEPQTSVRDVDCVITARELLTLASSRGISLLALPLNPLSPAFTPQFPDRVLDTFLCRKPRGSEQSLETGTSGGYLHHVLKAFQARNPGSEIVTQRGRNADVVEYLLMSPGGEALLKAARYYGFRNIQNLVRKLKPARVSRLPGARVPTASAGSNRRQPISRSGASAGSGVDFAYVEVMACPGGCTNGGGQIRIEDAREASSRVHSVPSADSPPKPSPHDQRAWLARVDEAYFSAESDTEGEMDGQAPPLSLLEREARVHDTLQHWSDLVKIPLSKLAYTTYREVESDVGKTKDTPTDTTRVVELAGKIGGGW</sequence>
<evidence type="ECO:0000256" key="3">
    <source>
        <dbReference type="ARBA" id="ARBA00017073"/>
    </source>
</evidence>
<protein>
    <recommendedName>
        <fullName evidence="2">Cytosolic Fe-S cluster assembly factor NAR1</fullName>
    </recommendedName>
    <alternativeName>
        <fullName evidence="3">Cytosolic Fe-S cluster assembly factor nar1</fullName>
    </alternativeName>
    <alternativeName>
        <fullName evidence="7">Nuclear architecture-related protein 1</fullName>
    </alternativeName>
</protein>
<reference evidence="11" key="1">
    <citation type="submission" date="2019-04" db="EMBL/GenBank/DDBJ databases">
        <title>Friends and foes A comparative genomics studyof 23 Aspergillus species from section Flavi.</title>
        <authorList>
            <consortium name="DOE Joint Genome Institute"/>
            <person name="Kjaerbolling I."/>
            <person name="Vesth T."/>
            <person name="Frisvad J.C."/>
            <person name="Nybo J.L."/>
            <person name="Theobald S."/>
            <person name="Kildgaard S."/>
            <person name="Isbrandt T."/>
            <person name="Kuo A."/>
            <person name="Sato A."/>
            <person name="Lyhne E.K."/>
            <person name="Kogle M.E."/>
            <person name="Wiebenga A."/>
            <person name="Kun R.S."/>
            <person name="Lubbers R.J."/>
            <person name="Makela M.R."/>
            <person name="Barry K."/>
            <person name="Chovatia M."/>
            <person name="Clum A."/>
            <person name="Daum C."/>
            <person name="Haridas S."/>
            <person name="He G."/>
            <person name="LaButti K."/>
            <person name="Lipzen A."/>
            <person name="Mondo S."/>
            <person name="Riley R."/>
            <person name="Salamov A."/>
            <person name="Simmons B.A."/>
            <person name="Magnuson J.K."/>
            <person name="Henrissat B."/>
            <person name="Mortensen U.H."/>
            <person name="Larsen T.O."/>
            <person name="Devries R.P."/>
            <person name="Grigoriev I.V."/>
            <person name="Machida M."/>
            <person name="Baker S.E."/>
            <person name="Andersen M.R."/>
        </authorList>
    </citation>
    <scope>NUCLEOTIDE SEQUENCE [LARGE SCALE GENOMIC DNA]</scope>
    <source>
        <strain evidence="11">CBS 553.77</strain>
    </source>
</reference>
<evidence type="ECO:0000256" key="5">
    <source>
        <dbReference type="ARBA" id="ARBA00023014"/>
    </source>
</evidence>
<keyword evidence="4" id="KW-0408">Iron</keyword>
<keyword evidence="5" id="KW-0411">Iron-sulfur</keyword>
<keyword evidence="11" id="KW-1185">Reference proteome</keyword>
<dbReference type="InterPro" id="IPR004108">
    <property type="entry name" value="Fe_hydrogenase_lsu_C"/>
</dbReference>
<keyword evidence="4" id="KW-0004">4Fe-4S</keyword>
<evidence type="ECO:0000313" key="10">
    <source>
        <dbReference type="EMBL" id="KAE8352832.1"/>
    </source>
</evidence>
<dbReference type="GO" id="GO:0051539">
    <property type="term" value="F:4 iron, 4 sulfur cluster binding"/>
    <property type="evidence" value="ECO:0007669"/>
    <property type="project" value="UniProtKB-KW"/>
</dbReference>
<evidence type="ECO:0000256" key="2">
    <source>
        <dbReference type="ARBA" id="ARBA00015854"/>
    </source>
</evidence>
<evidence type="ECO:0000256" key="6">
    <source>
        <dbReference type="ARBA" id="ARBA00025099"/>
    </source>
</evidence>
<gene>
    <name evidence="10" type="ORF">BDV28DRAFT_148664</name>
</gene>
<dbReference type="Gene3D" id="3.40.50.1780">
    <property type="match status" value="2"/>
</dbReference>
<dbReference type="PANTHER" id="PTHR11615">
    <property type="entry name" value="NITRATE, FORMATE, IRON DEHYDROGENASE"/>
    <property type="match status" value="1"/>
</dbReference>